<dbReference type="InterPro" id="IPR010666">
    <property type="entry name" value="Znf_GRF"/>
</dbReference>
<keyword evidence="5" id="KW-0812">Transmembrane</keyword>
<evidence type="ECO:0000256" key="3">
    <source>
        <dbReference type="ARBA" id="ARBA00022833"/>
    </source>
</evidence>
<gene>
    <name evidence="7" type="ORF">DCAR_0206762</name>
</gene>
<keyword evidence="5" id="KW-1133">Transmembrane helix</keyword>
<evidence type="ECO:0000313" key="8">
    <source>
        <dbReference type="Proteomes" id="UP000077755"/>
    </source>
</evidence>
<reference evidence="7" key="1">
    <citation type="journal article" date="2016" name="Nat. Genet.">
        <title>A high-quality carrot genome assembly provides new insights into carotenoid accumulation and asterid genome evolution.</title>
        <authorList>
            <person name="Iorizzo M."/>
            <person name="Ellison S."/>
            <person name="Senalik D."/>
            <person name="Zeng P."/>
            <person name="Satapoomin P."/>
            <person name="Huang J."/>
            <person name="Bowman M."/>
            <person name="Iovene M."/>
            <person name="Sanseverino W."/>
            <person name="Cavagnaro P."/>
            <person name="Yildiz M."/>
            <person name="Macko-Podgorni A."/>
            <person name="Moranska E."/>
            <person name="Grzebelus E."/>
            <person name="Grzebelus D."/>
            <person name="Ashrafi H."/>
            <person name="Zheng Z."/>
            <person name="Cheng S."/>
            <person name="Spooner D."/>
            <person name="Van Deynze A."/>
            <person name="Simon P."/>
        </authorList>
    </citation>
    <scope>NUCLEOTIDE SEQUENCE</scope>
    <source>
        <tissue evidence="7">Leaf</tissue>
    </source>
</reference>
<evidence type="ECO:0000256" key="5">
    <source>
        <dbReference type="SAM" id="Phobius"/>
    </source>
</evidence>
<evidence type="ECO:0000259" key="6">
    <source>
        <dbReference type="PROSITE" id="PS51999"/>
    </source>
</evidence>
<feature type="transmembrane region" description="Helical" evidence="5">
    <location>
        <begin position="92"/>
        <end position="109"/>
    </location>
</feature>
<keyword evidence="8" id="KW-1185">Reference proteome</keyword>
<keyword evidence="2 4" id="KW-0863">Zinc-finger</keyword>
<evidence type="ECO:0000256" key="1">
    <source>
        <dbReference type="ARBA" id="ARBA00022723"/>
    </source>
</evidence>
<dbReference type="PANTHER" id="PTHR33248">
    <property type="entry name" value="ZINC ION-BINDING PROTEIN"/>
    <property type="match status" value="1"/>
</dbReference>
<protein>
    <recommendedName>
        <fullName evidence="6">GRF-type domain-containing protein</fullName>
    </recommendedName>
</protein>
<evidence type="ECO:0000313" key="7">
    <source>
        <dbReference type="EMBL" id="WOG87534.1"/>
    </source>
</evidence>
<proteinExistence type="predicted"/>
<dbReference type="Proteomes" id="UP000077755">
    <property type="component" value="Chromosome 2"/>
</dbReference>
<keyword evidence="1" id="KW-0479">Metal-binding</keyword>
<feature type="domain" description="GRF-type" evidence="6">
    <location>
        <begin position="5"/>
        <end position="43"/>
    </location>
</feature>
<accession>A0AAF0WE78</accession>
<keyword evidence="3" id="KW-0862">Zinc</keyword>
<evidence type="ECO:0000256" key="4">
    <source>
        <dbReference type="PROSITE-ProRule" id="PRU01343"/>
    </source>
</evidence>
<evidence type="ECO:0000256" key="2">
    <source>
        <dbReference type="ARBA" id="ARBA00022771"/>
    </source>
</evidence>
<dbReference type="GO" id="GO:0008270">
    <property type="term" value="F:zinc ion binding"/>
    <property type="evidence" value="ECO:0007669"/>
    <property type="project" value="UniProtKB-KW"/>
</dbReference>
<reference evidence="7" key="2">
    <citation type="submission" date="2022-03" db="EMBL/GenBank/DDBJ databases">
        <title>Draft title - Genomic analysis of global carrot germplasm unveils the trajectory of domestication and the origin of high carotenoid orange carrot.</title>
        <authorList>
            <person name="Iorizzo M."/>
            <person name="Ellison S."/>
            <person name="Senalik D."/>
            <person name="Macko-Podgorni A."/>
            <person name="Grzebelus D."/>
            <person name="Bostan H."/>
            <person name="Rolling W."/>
            <person name="Curaba J."/>
            <person name="Simon P."/>
        </authorList>
    </citation>
    <scope>NUCLEOTIDE SEQUENCE</scope>
    <source>
        <tissue evidence="7">Leaf</tissue>
    </source>
</reference>
<name>A0AAF0WE78_DAUCS</name>
<dbReference type="EMBL" id="CP093344">
    <property type="protein sequence ID" value="WOG87534.1"/>
    <property type="molecule type" value="Genomic_DNA"/>
</dbReference>
<dbReference type="PROSITE" id="PS51999">
    <property type="entry name" value="ZF_GRF"/>
    <property type="match status" value="1"/>
</dbReference>
<sequence>MGCRCFCGKMALEATAWTSNNAGRRFRTCPDRMCRFFAWIDPPMCERAKIVIPGLIRRINNLEGGQGKPAPFEAELESECYGVEGRACSTSLFLLILTWFSIFVFFFFSD</sequence>
<organism evidence="7 8">
    <name type="scientific">Daucus carota subsp. sativus</name>
    <name type="common">Carrot</name>
    <dbReference type="NCBI Taxonomy" id="79200"/>
    <lineage>
        <taxon>Eukaryota</taxon>
        <taxon>Viridiplantae</taxon>
        <taxon>Streptophyta</taxon>
        <taxon>Embryophyta</taxon>
        <taxon>Tracheophyta</taxon>
        <taxon>Spermatophyta</taxon>
        <taxon>Magnoliopsida</taxon>
        <taxon>eudicotyledons</taxon>
        <taxon>Gunneridae</taxon>
        <taxon>Pentapetalae</taxon>
        <taxon>asterids</taxon>
        <taxon>campanulids</taxon>
        <taxon>Apiales</taxon>
        <taxon>Apiaceae</taxon>
        <taxon>Apioideae</taxon>
        <taxon>Scandiceae</taxon>
        <taxon>Daucinae</taxon>
        <taxon>Daucus</taxon>
        <taxon>Daucus sect. Daucus</taxon>
    </lineage>
</organism>
<keyword evidence="5" id="KW-0472">Membrane</keyword>
<dbReference type="AlphaFoldDB" id="A0AAF0WE78"/>